<accession>A0ABS2NI52</accession>
<evidence type="ECO:0000256" key="1">
    <source>
        <dbReference type="ARBA" id="ARBA00022679"/>
    </source>
</evidence>
<dbReference type="RefSeq" id="WP_205174682.1">
    <property type="nucleotide sequence ID" value="NZ_JAFBDZ010000004.1"/>
</dbReference>
<dbReference type="InterPro" id="IPR000182">
    <property type="entry name" value="GNAT_dom"/>
</dbReference>
<gene>
    <name evidence="3" type="ORF">JOC86_004105</name>
</gene>
<dbReference type="EMBL" id="JAFBDZ010000004">
    <property type="protein sequence ID" value="MBM7587532.1"/>
    <property type="molecule type" value="Genomic_DNA"/>
</dbReference>
<dbReference type="PROSITE" id="PS51186">
    <property type="entry name" value="GNAT"/>
    <property type="match status" value="1"/>
</dbReference>
<dbReference type="CDD" id="cd04301">
    <property type="entry name" value="NAT_SF"/>
    <property type="match status" value="1"/>
</dbReference>
<evidence type="ECO:0000313" key="4">
    <source>
        <dbReference type="Proteomes" id="UP001646157"/>
    </source>
</evidence>
<organism evidence="3 4">
    <name type="scientific">Rossellomorea pakistanensis</name>
    <dbReference type="NCBI Taxonomy" id="992288"/>
    <lineage>
        <taxon>Bacteria</taxon>
        <taxon>Bacillati</taxon>
        <taxon>Bacillota</taxon>
        <taxon>Bacilli</taxon>
        <taxon>Bacillales</taxon>
        <taxon>Bacillaceae</taxon>
        <taxon>Rossellomorea</taxon>
    </lineage>
</organism>
<evidence type="ECO:0000313" key="3">
    <source>
        <dbReference type="EMBL" id="MBM7587532.1"/>
    </source>
</evidence>
<evidence type="ECO:0000259" key="2">
    <source>
        <dbReference type="PROSITE" id="PS51186"/>
    </source>
</evidence>
<keyword evidence="1" id="KW-0808">Transferase</keyword>
<dbReference type="PANTHER" id="PTHR13947">
    <property type="entry name" value="GNAT FAMILY N-ACETYLTRANSFERASE"/>
    <property type="match status" value="1"/>
</dbReference>
<proteinExistence type="predicted"/>
<name>A0ABS2NI52_9BACI</name>
<feature type="domain" description="N-acetyltransferase" evidence="2">
    <location>
        <begin position="3"/>
        <end position="147"/>
    </location>
</feature>
<protein>
    <submittedName>
        <fullName evidence="3">GNAT superfamily N-acetyltransferase</fullName>
    </submittedName>
</protein>
<dbReference type="Proteomes" id="UP001646157">
    <property type="component" value="Unassembled WGS sequence"/>
</dbReference>
<dbReference type="PANTHER" id="PTHR13947:SF37">
    <property type="entry name" value="LD18367P"/>
    <property type="match status" value="1"/>
</dbReference>
<dbReference type="SUPFAM" id="SSF55729">
    <property type="entry name" value="Acyl-CoA N-acyltransferases (Nat)"/>
    <property type="match status" value="1"/>
</dbReference>
<dbReference type="InterPro" id="IPR016181">
    <property type="entry name" value="Acyl_CoA_acyltransferase"/>
</dbReference>
<sequence>MTLTIVPLTLENRDEATQIILEGLKERFGKIDPIYNPDLDNIYDTYTQPDHYFYTGILHKKIIATGAFYLENNQWRIVRMSVLKKYRNQGIGKQMLEYLEEKIKAKNGKEIILETTKTWSDAIQFYERNGYNRLREIHLDVHFLKTL</sequence>
<comment type="caution">
    <text evidence="3">The sequence shown here is derived from an EMBL/GenBank/DDBJ whole genome shotgun (WGS) entry which is preliminary data.</text>
</comment>
<dbReference type="InterPro" id="IPR050769">
    <property type="entry name" value="NAT_camello-type"/>
</dbReference>
<dbReference type="Gene3D" id="3.40.630.30">
    <property type="match status" value="1"/>
</dbReference>
<keyword evidence="4" id="KW-1185">Reference proteome</keyword>
<dbReference type="Pfam" id="PF00583">
    <property type="entry name" value="Acetyltransf_1"/>
    <property type="match status" value="1"/>
</dbReference>
<reference evidence="3 4" key="1">
    <citation type="submission" date="2021-01" db="EMBL/GenBank/DDBJ databases">
        <title>Genomic Encyclopedia of Type Strains, Phase IV (KMG-IV): sequencing the most valuable type-strain genomes for metagenomic binning, comparative biology and taxonomic classification.</title>
        <authorList>
            <person name="Goeker M."/>
        </authorList>
    </citation>
    <scope>NUCLEOTIDE SEQUENCE [LARGE SCALE GENOMIC DNA]</scope>
    <source>
        <strain evidence="3 4">DSM 24834</strain>
    </source>
</reference>